<accession>A0A8J3AHF6</accession>
<organism evidence="1 2">
    <name type="scientific">Galliscardovia ingluviei</name>
    <dbReference type="NCBI Taxonomy" id="1769422"/>
    <lineage>
        <taxon>Bacteria</taxon>
        <taxon>Bacillati</taxon>
        <taxon>Actinomycetota</taxon>
        <taxon>Actinomycetes</taxon>
        <taxon>Bifidobacteriales</taxon>
        <taxon>Bifidobacteriaceae</taxon>
        <taxon>Galliscardovia</taxon>
    </lineage>
</organism>
<protein>
    <submittedName>
        <fullName evidence="1">Uncharacterized protein</fullName>
    </submittedName>
</protein>
<sequence>MSYVHHFSVAEKQTLLRFFVQGGYVLDFSDSDFDRFFSGVLGRTIRVKDLSKGKSLEHSIYSSSDEEISFAVKELLNYYKCNFLMMNL</sequence>
<dbReference type="EMBL" id="BMDH01000002">
    <property type="protein sequence ID" value="GGI14473.1"/>
    <property type="molecule type" value="Genomic_DNA"/>
</dbReference>
<dbReference type="Proteomes" id="UP000619536">
    <property type="component" value="Unassembled WGS sequence"/>
</dbReference>
<proteinExistence type="predicted"/>
<keyword evidence="2" id="KW-1185">Reference proteome</keyword>
<reference evidence="1" key="1">
    <citation type="journal article" date="2014" name="Int. J. Syst. Evol. Microbiol.">
        <title>Complete genome sequence of Corynebacterium casei LMG S-19264T (=DSM 44701T), isolated from a smear-ripened cheese.</title>
        <authorList>
            <consortium name="US DOE Joint Genome Institute (JGI-PGF)"/>
            <person name="Walter F."/>
            <person name="Albersmeier A."/>
            <person name="Kalinowski J."/>
            <person name="Ruckert C."/>
        </authorList>
    </citation>
    <scope>NUCLEOTIDE SEQUENCE</scope>
    <source>
        <strain evidence="1">CCM 8606</strain>
    </source>
</reference>
<evidence type="ECO:0000313" key="2">
    <source>
        <dbReference type="Proteomes" id="UP000619536"/>
    </source>
</evidence>
<reference evidence="1" key="2">
    <citation type="submission" date="2020-09" db="EMBL/GenBank/DDBJ databases">
        <authorList>
            <person name="Sun Q."/>
            <person name="Sedlacek I."/>
        </authorList>
    </citation>
    <scope>NUCLEOTIDE SEQUENCE</scope>
    <source>
        <strain evidence="1">CCM 8606</strain>
    </source>
</reference>
<dbReference type="AlphaFoldDB" id="A0A8J3AHF6"/>
<name>A0A8J3AHF6_9BIFI</name>
<comment type="caution">
    <text evidence="1">The sequence shown here is derived from an EMBL/GenBank/DDBJ whole genome shotgun (WGS) entry which is preliminary data.</text>
</comment>
<evidence type="ECO:0000313" key="1">
    <source>
        <dbReference type="EMBL" id="GGI14473.1"/>
    </source>
</evidence>
<gene>
    <name evidence="1" type="ORF">GCM10007377_11110</name>
</gene>